<dbReference type="GO" id="GO:0003697">
    <property type="term" value="F:single-stranded DNA binding"/>
    <property type="evidence" value="ECO:0007669"/>
    <property type="project" value="InterPro"/>
</dbReference>
<dbReference type="SUPFAM" id="SSF56731">
    <property type="entry name" value="DNA primase core"/>
    <property type="match status" value="1"/>
</dbReference>
<dbReference type="InterPro" id="IPR007694">
    <property type="entry name" value="DNA_helicase_DnaB-like_C"/>
</dbReference>
<organism evidence="2">
    <name type="scientific">Desulfovibrio sp. U5L</name>
    <dbReference type="NCBI Taxonomy" id="596152"/>
    <lineage>
        <taxon>Bacteria</taxon>
        <taxon>Pseudomonadati</taxon>
        <taxon>Thermodesulfobacteriota</taxon>
        <taxon>Desulfovibrionia</taxon>
        <taxon>Desulfovibrionales</taxon>
        <taxon>Desulfovibrionaceae</taxon>
        <taxon>Desulfovibrio</taxon>
    </lineage>
</organism>
<dbReference type="GO" id="GO:0043139">
    <property type="term" value="F:5'-3' DNA helicase activity"/>
    <property type="evidence" value="ECO:0007669"/>
    <property type="project" value="InterPro"/>
</dbReference>
<accession>I2Q573</accession>
<evidence type="ECO:0000313" key="2">
    <source>
        <dbReference type="EMBL" id="EIG54929.1"/>
    </source>
</evidence>
<dbReference type="Gene3D" id="3.40.1360.10">
    <property type="match status" value="1"/>
</dbReference>
<dbReference type="Pfam" id="PF13155">
    <property type="entry name" value="Toprim_2"/>
    <property type="match status" value="1"/>
</dbReference>
<dbReference type="STRING" id="596152.DesU5LDRAFT_3296"/>
<proteinExistence type="predicted"/>
<dbReference type="EMBL" id="JH600068">
    <property type="protein sequence ID" value="EIG54929.1"/>
    <property type="molecule type" value="Genomic_DNA"/>
</dbReference>
<dbReference type="InterPro" id="IPR034154">
    <property type="entry name" value="TOPRIM_DnaG/twinkle"/>
</dbReference>
<name>I2Q573_9BACT</name>
<dbReference type="InterPro" id="IPR027032">
    <property type="entry name" value="Twinkle-like"/>
</dbReference>
<feature type="domain" description="SF4 helicase" evidence="1">
    <location>
        <begin position="307"/>
        <end position="568"/>
    </location>
</feature>
<evidence type="ECO:0000259" key="1">
    <source>
        <dbReference type="PROSITE" id="PS51199"/>
    </source>
</evidence>
<dbReference type="HOGENOM" id="CLU_020382_1_0_7"/>
<dbReference type="eggNOG" id="COG0305">
    <property type="taxonomic scope" value="Bacteria"/>
</dbReference>
<dbReference type="CDD" id="cd01029">
    <property type="entry name" value="TOPRIM_primases"/>
    <property type="match status" value="1"/>
</dbReference>
<protein>
    <recommendedName>
        <fullName evidence="1">SF4 helicase domain-containing protein</fullName>
    </recommendedName>
</protein>
<dbReference type="PANTHER" id="PTHR12873:SF0">
    <property type="entry name" value="TWINKLE MTDNA HELICASE"/>
    <property type="match status" value="1"/>
</dbReference>
<dbReference type="PROSITE" id="PS51199">
    <property type="entry name" value="SF4_HELICASE"/>
    <property type="match status" value="1"/>
</dbReference>
<dbReference type="GO" id="GO:0005524">
    <property type="term" value="F:ATP binding"/>
    <property type="evidence" value="ECO:0007669"/>
    <property type="project" value="InterPro"/>
</dbReference>
<sequence length="568" mass="63047">MKTFADFGIEITVGVTGDVKTTCPQCSPSRKKSTAPCLSVNVEDGVWNCWHCGWTGSLKAGAEKAEARPKKPIRPAWDSLRLTLPANVTEYFQGRGISAEALAANQVGYGPVWMPGPNAEVTCIQFPYLKGGEVVNVKYRDGHKNFRQAKDAEKCLYRFDAIEQRAGADRALIVTEGEMDALSLVTLGYQAVTSVPDGAPSPGTKNYEKKFSFLESAEGLLAKYGRVILCVDNDAPGQILERELARRIGFEKCWRVAYPEGTKDINEVLAKLGPEAARQVIEEARPMPIAGLYTASDIKGDVELLYAEGFRRGLSTGWATVDEHYTVRPGEMTIITGIPGSGKSNWLDALAVNLFKLHGWSFCFCSPENWPVQRHAAAIMEKIVGKSFAPSRGLVERMRADEMQYALGQMDGAFNFIMLGDEDMALDTILGKVRAAIFRHGVKGVVLDPWNEFEHNRPTGLSETEYISKALSKVRRFARINDVHVWIVAHPTKLQKDKESGEYPVPTLYDISGSAHWYNKADNGITVYRHMEADLTDIYVGKIRFREVGQRGKATLAYCRESGTYHER</sequence>
<dbReference type="SUPFAM" id="SSF52540">
    <property type="entry name" value="P-loop containing nucleoside triphosphate hydrolases"/>
    <property type="match status" value="1"/>
</dbReference>
<dbReference type="PANTHER" id="PTHR12873">
    <property type="entry name" value="T7-LIKE MITOCHONDRIAL DNA HELICASE"/>
    <property type="match status" value="1"/>
</dbReference>
<reference evidence="2" key="1">
    <citation type="submission" date="2011-11" db="EMBL/GenBank/DDBJ databases">
        <title>Improved High-Quality Draft sequence of Desulfovibrio sp. U5L.</title>
        <authorList>
            <consortium name="US DOE Joint Genome Institute"/>
            <person name="Lucas S."/>
            <person name="Han J."/>
            <person name="Lapidus A."/>
            <person name="Cheng J.-F."/>
            <person name="Goodwin L."/>
            <person name="Pitluck S."/>
            <person name="Peters L."/>
            <person name="Ovchinnikova G."/>
            <person name="Held B."/>
            <person name="Detter J.C."/>
            <person name="Han C."/>
            <person name="Tapia R."/>
            <person name="Land M."/>
            <person name="Hauser L."/>
            <person name="Kyrpides N."/>
            <person name="Ivanova N."/>
            <person name="Pagani I."/>
            <person name="Gabster J."/>
            <person name="Walker C."/>
            <person name="Stolyar S."/>
            <person name="Stahl D."/>
            <person name="Arkin A."/>
            <person name="Dehal P."/>
            <person name="Hazen T."/>
            <person name="Woyke T."/>
        </authorList>
    </citation>
    <scope>NUCLEOTIDE SEQUENCE [LARGE SCALE GENOMIC DNA]</scope>
    <source>
        <strain evidence="2">U5L</strain>
    </source>
</reference>
<dbReference type="Gene3D" id="3.40.50.300">
    <property type="entry name" value="P-loop containing nucleotide triphosphate hydrolases"/>
    <property type="match status" value="1"/>
</dbReference>
<gene>
    <name evidence="2" type="ORF">DesU5LDRAFT_3296</name>
</gene>
<dbReference type="GO" id="GO:0006260">
    <property type="term" value="P:DNA replication"/>
    <property type="evidence" value="ECO:0007669"/>
    <property type="project" value="InterPro"/>
</dbReference>
<dbReference type="InterPro" id="IPR027417">
    <property type="entry name" value="P-loop_NTPase"/>
</dbReference>
<dbReference type="OrthoDB" id="1038270at2"/>
<dbReference type="AlphaFoldDB" id="I2Q573"/>
<dbReference type="Pfam" id="PF13481">
    <property type="entry name" value="AAA_25"/>
    <property type="match status" value="1"/>
</dbReference>